<dbReference type="Pfam" id="PF02518">
    <property type="entry name" value="HATPase_c"/>
    <property type="match status" value="1"/>
</dbReference>
<dbReference type="SUPFAM" id="SSF55874">
    <property type="entry name" value="ATPase domain of HSP90 chaperone/DNA topoisomerase II/histidine kinase"/>
    <property type="match status" value="1"/>
</dbReference>
<evidence type="ECO:0000256" key="3">
    <source>
        <dbReference type="ARBA" id="ARBA00022553"/>
    </source>
</evidence>
<dbReference type="InterPro" id="IPR029016">
    <property type="entry name" value="GAF-like_dom_sf"/>
</dbReference>
<evidence type="ECO:0000313" key="10">
    <source>
        <dbReference type="EMBL" id="NDV90147.1"/>
    </source>
</evidence>
<dbReference type="EC" id="2.7.13.3" evidence="2"/>
<dbReference type="InterPro" id="IPR003661">
    <property type="entry name" value="HisK_dim/P_dom"/>
</dbReference>
<dbReference type="InterPro" id="IPR011006">
    <property type="entry name" value="CheY-like_superfamily"/>
</dbReference>
<dbReference type="SMART" id="SM00387">
    <property type="entry name" value="HATPase_c"/>
    <property type="match status" value="1"/>
</dbReference>
<dbReference type="Pfam" id="PF01590">
    <property type="entry name" value="GAF"/>
    <property type="match status" value="1"/>
</dbReference>
<dbReference type="GO" id="GO:0000155">
    <property type="term" value="F:phosphorelay sensor kinase activity"/>
    <property type="evidence" value="ECO:0007669"/>
    <property type="project" value="InterPro"/>
</dbReference>
<dbReference type="InterPro" id="IPR005467">
    <property type="entry name" value="His_kinase_dom"/>
</dbReference>
<evidence type="ECO:0000256" key="1">
    <source>
        <dbReference type="ARBA" id="ARBA00000085"/>
    </source>
</evidence>
<dbReference type="SUPFAM" id="SSF52172">
    <property type="entry name" value="CheY-like"/>
    <property type="match status" value="1"/>
</dbReference>
<dbReference type="Pfam" id="PF00512">
    <property type="entry name" value="HisKA"/>
    <property type="match status" value="1"/>
</dbReference>
<dbReference type="PANTHER" id="PTHR43047">
    <property type="entry name" value="TWO-COMPONENT HISTIDINE PROTEIN KINASE"/>
    <property type="match status" value="1"/>
</dbReference>
<dbReference type="GO" id="GO:0009927">
    <property type="term" value="F:histidine phosphotransfer kinase activity"/>
    <property type="evidence" value="ECO:0007669"/>
    <property type="project" value="TreeGrafter"/>
</dbReference>
<dbReference type="PROSITE" id="PS50109">
    <property type="entry name" value="HIS_KIN"/>
    <property type="match status" value="1"/>
</dbReference>
<dbReference type="InterPro" id="IPR003594">
    <property type="entry name" value="HATPase_dom"/>
</dbReference>
<feature type="region of interest" description="Disordered" evidence="7">
    <location>
        <begin position="403"/>
        <end position="425"/>
    </location>
</feature>
<evidence type="ECO:0000256" key="7">
    <source>
        <dbReference type="SAM" id="MobiDB-lite"/>
    </source>
</evidence>
<dbReference type="PANTHER" id="PTHR43047:SF72">
    <property type="entry name" value="OSMOSENSING HISTIDINE PROTEIN KINASE SLN1"/>
    <property type="match status" value="1"/>
</dbReference>
<dbReference type="SMART" id="SM00388">
    <property type="entry name" value="HisKA"/>
    <property type="match status" value="1"/>
</dbReference>
<dbReference type="PRINTS" id="PR00344">
    <property type="entry name" value="BCTRLSENSOR"/>
</dbReference>
<evidence type="ECO:0000256" key="4">
    <source>
        <dbReference type="ARBA" id="ARBA00022679"/>
    </source>
</evidence>
<dbReference type="CDD" id="cd17546">
    <property type="entry name" value="REC_hyHK_CKI1_RcsC-like"/>
    <property type="match status" value="1"/>
</dbReference>
<sequence length="551" mass="61022">MKSAPLPNDEKQRLEALFGYDVLDTEAEKLFDDLTQLASQICDTPIALVSLIDTDRQWFKSRVGIDAEQTSRNIAFCAHAILQQEVFEVPNALKDERFADNPLVTGSPNIRFYAAAPLLTPSGQAIGTVCAIGDKPKKLTDQQREALQTLSNSVMAHLELKRKNNALARTSKYKSDFLSYISHEIRTPLNAINTFSKLLVEDAKKEELTKAFTEPLGHIKTSGERLLEIVDSVLDINTIEAGKMKVVTRSVDSEDFFAHLFALSNIRAEDSGVLFHATVDKSVPEKLELDDTKVSQIALNLISNAIKFTCPDKTVSVKVKYRQKHLVLSVKDEGIGISEDEQYKLFSPFERMDNATTFKGTGLGLNITKQLVELLHGNIKVNSQLNAGTHVVVQIPVQIPRSKKPWHANSTSPNASQLKPNENETSTTAMVTTKANILVVEDHYINQVIIKKVLERLNLTVIIAGTGEDGIDYINAHEVDLVLMDLNLPGIDGKEATKRIKTLYPHLPVVALTADAIAVKASLVDDGFDDALNKPIDRQVLVHTLNKYLTR</sequence>
<dbReference type="InterPro" id="IPR036890">
    <property type="entry name" value="HATPase_C_sf"/>
</dbReference>
<evidence type="ECO:0000256" key="2">
    <source>
        <dbReference type="ARBA" id="ARBA00012438"/>
    </source>
</evidence>
<dbReference type="Gene3D" id="3.30.565.10">
    <property type="entry name" value="Histidine kinase-like ATPase, C-terminal domain"/>
    <property type="match status" value="1"/>
</dbReference>
<dbReference type="SMART" id="SM00448">
    <property type="entry name" value="REC"/>
    <property type="match status" value="1"/>
</dbReference>
<dbReference type="InterPro" id="IPR003018">
    <property type="entry name" value="GAF"/>
</dbReference>
<dbReference type="InterPro" id="IPR001789">
    <property type="entry name" value="Sig_transdc_resp-reg_receiver"/>
</dbReference>
<dbReference type="InterPro" id="IPR036097">
    <property type="entry name" value="HisK_dim/P_sf"/>
</dbReference>
<proteinExistence type="predicted"/>
<feature type="modified residue" description="4-aspartylphosphate" evidence="6">
    <location>
        <position position="485"/>
    </location>
</feature>
<dbReference type="Pfam" id="PF00072">
    <property type="entry name" value="Response_reg"/>
    <property type="match status" value="1"/>
</dbReference>
<keyword evidence="11" id="KW-1185">Reference proteome</keyword>
<dbReference type="CDD" id="cd00082">
    <property type="entry name" value="HisKA"/>
    <property type="match status" value="1"/>
</dbReference>
<dbReference type="EMBL" id="JAAAWN010000003">
    <property type="protein sequence ID" value="NDV90147.1"/>
    <property type="molecule type" value="Genomic_DNA"/>
</dbReference>
<evidence type="ECO:0000256" key="5">
    <source>
        <dbReference type="ARBA" id="ARBA00022777"/>
    </source>
</evidence>
<dbReference type="Gene3D" id="1.10.287.130">
    <property type="match status" value="1"/>
</dbReference>
<dbReference type="AlphaFoldDB" id="A0A7X5LIT9"/>
<evidence type="ECO:0000259" key="9">
    <source>
        <dbReference type="PROSITE" id="PS50110"/>
    </source>
</evidence>
<dbReference type="Proteomes" id="UP000470213">
    <property type="component" value="Unassembled WGS sequence"/>
</dbReference>
<dbReference type="FunFam" id="3.30.565.10:FF:000006">
    <property type="entry name" value="Sensor histidine kinase WalK"/>
    <property type="match status" value="1"/>
</dbReference>
<keyword evidence="3 6" id="KW-0597">Phosphoprotein</keyword>
<dbReference type="Gene3D" id="3.40.50.2300">
    <property type="match status" value="1"/>
</dbReference>
<dbReference type="InterPro" id="IPR004358">
    <property type="entry name" value="Sig_transdc_His_kin-like_C"/>
</dbReference>
<dbReference type="Gene3D" id="3.30.450.40">
    <property type="match status" value="1"/>
</dbReference>
<comment type="caution">
    <text evidence="10">The sequence shown here is derived from an EMBL/GenBank/DDBJ whole genome shotgun (WGS) entry which is preliminary data.</text>
</comment>
<dbReference type="PROSITE" id="PS50110">
    <property type="entry name" value="RESPONSE_REGULATORY"/>
    <property type="match status" value="1"/>
</dbReference>
<evidence type="ECO:0000259" key="8">
    <source>
        <dbReference type="PROSITE" id="PS50109"/>
    </source>
</evidence>
<dbReference type="SUPFAM" id="SSF55781">
    <property type="entry name" value="GAF domain-like"/>
    <property type="match status" value="1"/>
</dbReference>
<feature type="domain" description="Histidine kinase" evidence="8">
    <location>
        <begin position="180"/>
        <end position="399"/>
    </location>
</feature>
<keyword evidence="4" id="KW-0808">Transferase</keyword>
<gene>
    <name evidence="10" type="ORF">GTH32_02935</name>
</gene>
<feature type="compositionally biased region" description="Polar residues" evidence="7">
    <location>
        <begin position="408"/>
        <end position="425"/>
    </location>
</feature>
<evidence type="ECO:0000313" key="11">
    <source>
        <dbReference type="Proteomes" id="UP000470213"/>
    </source>
</evidence>
<dbReference type="SMART" id="SM00065">
    <property type="entry name" value="GAF"/>
    <property type="match status" value="1"/>
</dbReference>
<protein>
    <recommendedName>
        <fullName evidence="2">histidine kinase</fullName>
        <ecNumber evidence="2">2.7.13.3</ecNumber>
    </recommendedName>
</protein>
<keyword evidence="5" id="KW-0418">Kinase</keyword>
<name>A0A7X5LIT9_9ALTE</name>
<accession>A0A7X5LIT9</accession>
<reference evidence="10 11" key="1">
    <citation type="submission" date="2020-01" db="EMBL/GenBank/DDBJ databases">
        <authorList>
            <person name="Chen J."/>
            <person name="Zhu S."/>
            <person name="Yang J."/>
        </authorList>
    </citation>
    <scope>NUCLEOTIDE SEQUENCE [LARGE SCALE GENOMIC DNA]</scope>
    <source>
        <strain evidence="10 11">345S023</strain>
    </source>
</reference>
<feature type="domain" description="Response regulatory" evidence="9">
    <location>
        <begin position="436"/>
        <end position="549"/>
    </location>
</feature>
<comment type="catalytic activity">
    <reaction evidence="1">
        <text>ATP + protein L-histidine = ADP + protein N-phospho-L-histidine.</text>
        <dbReference type="EC" id="2.7.13.3"/>
    </reaction>
</comment>
<dbReference type="GO" id="GO:0005886">
    <property type="term" value="C:plasma membrane"/>
    <property type="evidence" value="ECO:0007669"/>
    <property type="project" value="UniProtKB-ARBA"/>
</dbReference>
<evidence type="ECO:0000256" key="6">
    <source>
        <dbReference type="PROSITE-ProRule" id="PRU00169"/>
    </source>
</evidence>
<organism evidence="10 11">
    <name type="scientific">Alteromonas profundi</name>
    <dbReference type="NCBI Taxonomy" id="2696062"/>
    <lineage>
        <taxon>Bacteria</taxon>
        <taxon>Pseudomonadati</taxon>
        <taxon>Pseudomonadota</taxon>
        <taxon>Gammaproteobacteria</taxon>
        <taxon>Alteromonadales</taxon>
        <taxon>Alteromonadaceae</taxon>
        <taxon>Alteromonas/Salinimonas group</taxon>
        <taxon>Alteromonas</taxon>
    </lineage>
</organism>
<dbReference type="SUPFAM" id="SSF47384">
    <property type="entry name" value="Homodimeric domain of signal transducing histidine kinase"/>
    <property type="match status" value="1"/>
</dbReference>
<dbReference type="RefSeq" id="WP_163083747.1">
    <property type="nucleotide sequence ID" value="NZ_JAAAWN010000003.1"/>
</dbReference>